<dbReference type="SUPFAM" id="SSF55447">
    <property type="entry name" value="CO dehydrogenase flavoprotein C-terminal domain-like"/>
    <property type="match status" value="1"/>
</dbReference>
<comment type="caution">
    <text evidence="5">The sequence shown here is derived from an EMBL/GenBank/DDBJ whole genome shotgun (WGS) entry which is preliminary data.</text>
</comment>
<dbReference type="SUPFAM" id="SSF56176">
    <property type="entry name" value="FAD-binding/transporter-associated domain-like"/>
    <property type="match status" value="1"/>
</dbReference>
<dbReference type="PANTHER" id="PTHR42659:SF2">
    <property type="entry name" value="XANTHINE DEHYDROGENASE SUBUNIT C-RELATED"/>
    <property type="match status" value="1"/>
</dbReference>
<dbReference type="InterPro" id="IPR051312">
    <property type="entry name" value="Diverse_Substr_Oxidored"/>
</dbReference>
<sequence length="258" mass="29835">MEWFFPDDLSDTLKLLKKGYILHSGGTGILMGDIKRIKGLISLDKLNLNYVKKEKNKIIIGATATFSDVIKNLKKIEPENILVKAISKAASTPLRNRITIGGSIAFAPLWSDILGPLIALECKVKVIGENKGEYKISEFIKSPEIKKYSMIKEISFDRGTKKSAYFTFKRTSFDFSIFNISLVLKDKSLRIALWGTKDKEKRLIELEEFLKKNDKFDEDDLRRFFKPEFHNNIYFSKEYLQELAMIQLLRMLNEIYGR</sequence>
<dbReference type="InterPro" id="IPR016166">
    <property type="entry name" value="FAD-bd_PCMH"/>
</dbReference>
<dbReference type="InterPro" id="IPR016169">
    <property type="entry name" value="FAD-bd_PCMH_sub2"/>
</dbReference>
<dbReference type="AlphaFoldDB" id="A0A7C4Y6D8"/>
<dbReference type="GO" id="GO:0071949">
    <property type="term" value="F:FAD binding"/>
    <property type="evidence" value="ECO:0007669"/>
    <property type="project" value="InterPro"/>
</dbReference>
<evidence type="ECO:0000256" key="2">
    <source>
        <dbReference type="ARBA" id="ARBA00022827"/>
    </source>
</evidence>
<accession>A0A7C4Y6D8</accession>
<protein>
    <submittedName>
        <fullName evidence="5">Molybdopterin dehydrogenase</fullName>
    </submittedName>
</protein>
<evidence type="ECO:0000256" key="1">
    <source>
        <dbReference type="ARBA" id="ARBA00022630"/>
    </source>
</evidence>
<proteinExistence type="predicted"/>
<dbReference type="EMBL" id="DTHG01000102">
    <property type="protein sequence ID" value="HGW92542.1"/>
    <property type="molecule type" value="Genomic_DNA"/>
</dbReference>
<dbReference type="InterPro" id="IPR036683">
    <property type="entry name" value="CO_DH_flav_C_dom_sf"/>
</dbReference>
<dbReference type="Pfam" id="PF00941">
    <property type="entry name" value="FAD_binding_5"/>
    <property type="match status" value="1"/>
</dbReference>
<dbReference type="PROSITE" id="PS51387">
    <property type="entry name" value="FAD_PCMH"/>
    <property type="match status" value="1"/>
</dbReference>
<dbReference type="PANTHER" id="PTHR42659">
    <property type="entry name" value="XANTHINE DEHYDROGENASE SUBUNIT C-RELATED"/>
    <property type="match status" value="1"/>
</dbReference>
<evidence type="ECO:0000259" key="4">
    <source>
        <dbReference type="PROSITE" id="PS51387"/>
    </source>
</evidence>
<name>A0A7C4Y6D8_UNCW3</name>
<keyword evidence="2" id="KW-0274">FAD</keyword>
<feature type="domain" description="FAD-binding PCMH-type" evidence="4">
    <location>
        <begin position="1"/>
        <end position="161"/>
    </location>
</feature>
<keyword evidence="3" id="KW-0560">Oxidoreductase</keyword>
<dbReference type="Gene3D" id="3.30.465.10">
    <property type="match status" value="1"/>
</dbReference>
<keyword evidence="1" id="KW-0285">Flavoprotein</keyword>
<reference evidence="5" key="1">
    <citation type="journal article" date="2020" name="mSystems">
        <title>Genome- and Community-Level Interaction Insights into Carbon Utilization and Element Cycling Functions of Hydrothermarchaeota in Hydrothermal Sediment.</title>
        <authorList>
            <person name="Zhou Z."/>
            <person name="Liu Y."/>
            <person name="Xu W."/>
            <person name="Pan J."/>
            <person name="Luo Z.H."/>
            <person name="Li M."/>
        </authorList>
    </citation>
    <scope>NUCLEOTIDE SEQUENCE [LARGE SCALE GENOMIC DNA]</scope>
    <source>
        <strain evidence="5">SpSt-780</strain>
    </source>
</reference>
<evidence type="ECO:0000256" key="3">
    <source>
        <dbReference type="ARBA" id="ARBA00023002"/>
    </source>
</evidence>
<evidence type="ECO:0000313" key="5">
    <source>
        <dbReference type="EMBL" id="HGW92542.1"/>
    </source>
</evidence>
<dbReference type="InterPro" id="IPR002346">
    <property type="entry name" value="Mopterin_DH_FAD-bd"/>
</dbReference>
<gene>
    <name evidence="5" type="ORF">ENV67_08420</name>
</gene>
<dbReference type="InterPro" id="IPR036318">
    <property type="entry name" value="FAD-bd_PCMH-like_sf"/>
</dbReference>
<organism evidence="5">
    <name type="scientific">candidate division WOR-3 bacterium</name>
    <dbReference type="NCBI Taxonomy" id="2052148"/>
    <lineage>
        <taxon>Bacteria</taxon>
        <taxon>Bacteria division WOR-3</taxon>
    </lineage>
</organism>
<dbReference type="GO" id="GO:0016491">
    <property type="term" value="F:oxidoreductase activity"/>
    <property type="evidence" value="ECO:0007669"/>
    <property type="project" value="UniProtKB-KW"/>
</dbReference>